<evidence type="ECO:0000259" key="1">
    <source>
        <dbReference type="Pfam" id="PF19802"/>
    </source>
</evidence>
<dbReference type="InterPro" id="IPR046252">
    <property type="entry name" value="DUF6285"/>
</dbReference>
<organism evidence="2 3">
    <name type="scientific">Pollutimonas thiosulfatoxidans</name>
    <dbReference type="NCBI Taxonomy" id="2028345"/>
    <lineage>
        <taxon>Bacteria</taxon>
        <taxon>Pseudomonadati</taxon>
        <taxon>Pseudomonadota</taxon>
        <taxon>Betaproteobacteria</taxon>
        <taxon>Burkholderiales</taxon>
        <taxon>Alcaligenaceae</taxon>
        <taxon>Pollutimonas</taxon>
    </lineage>
</organism>
<dbReference type="Pfam" id="PF19802">
    <property type="entry name" value="DUF6285"/>
    <property type="match status" value="1"/>
</dbReference>
<name>A0A410G8V7_9BURK</name>
<dbReference type="KEGG" id="pus:CKA81_01735"/>
<sequence length="121" mass="13363">MIDQPEGAELLAVARRALLDTLLPSLPANHAYTALMIANAMAIAGRELQSACNPGYRASDAIQAFYQEIDLAEPPAADESGLAQLIRQRKISQAHQGRLHQLLLETTRMRLQVSNPKYFDH</sequence>
<dbReference type="OrthoDB" id="8480752at2"/>
<evidence type="ECO:0000313" key="3">
    <source>
        <dbReference type="Proteomes" id="UP000283474"/>
    </source>
</evidence>
<dbReference type="Proteomes" id="UP000283474">
    <property type="component" value="Chromosome"/>
</dbReference>
<dbReference type="RefSeq" id="WP_128353759.1">
    <property type="nucleotide sequence ID" value="NZ_CP022987.1"/>
</dbReference>
<accession>A0A410G8V7</accession>
<reference evidence="2 3" key="1">
    <citation type="submission" date="2017-08" db="EMBL/GenBank/DDBJ databases">
        <authorList>
            <person name="Park S.-J."/>
            <person name="Kim H."/>
        </authorList>
    </citation>
    <scope>NUCLEOTIDE SEQUENCE [LARGE SCALE GENOMIC DNA]</scope>
    <source>
        <strain evidence="3">ye3</strain>
    </source>
</reference>
<protein>
    <recommendedName>
        <fullName evidence="1">DUF6285 domain-containing protein</fullName>
    </recommendedName>
</protein>
<dbReference type="EMBL" id="CP022987">
    <property type="protein sequence ID" value="QAA92706.1"/>
    <property type="molecule type" value="Genomic_DNA"/>
</dbReference>
<dbReference type="AlphaFoldDB" id="A0A410G8V7"/>
<evidence type="ECO:0000313" key="2">
    <source>
        <dbReference type="EMBL" id="QAA92706.1"/>
    </source>
</evidence>
<feature type="domain" description="DUF6285" evidence="1">
    <location>
        <begin position="24"/>
        <end position="118"/>
    </location>
</feature>
<gene>
    <name evidence="2" type="ORF">CKA81_01735</name>
</gene>
<proteinExistence type="predicted"/>
<keyword evidence="3" id="KW-1185">Reference proteome</keyword>